<dbReference type="Pfam" id="PF07690">
    <property type="entry name" value="MFS_1"/>
    <property type="match status" value="1"/>
</dbReference>
<dbReference type="SUPFAM" id="SSF103473">
    <property type="entry name" value="MFS general substrate transporter"/>
    <property type="match status" value="1"/>
</dbReference>
<dbReference type="GO" id="GO:0005886">
    <property type="term" value="C:plasma membrane"/>
    <property type="evidence" value="ECO:0007669"/>
    <property type="project" value="UniProtKB-SubCell"/>
</dbReference>
<comment type="subcellular location">
    <subcellularLocation>
        <location evidence="1">Cell membrane</location>
        <topology evidence="1">Multi-pass membrane protein</topology>
    </subcellularLocation>
</comment>
<comment type="caution">
    <text evidence="8">The sequence shown here is derived from an EMBL/GenBank/DDBJ whole genome shotgun (WGS) entry which is preliminary data.</text>
</comment>
<dbReference type="AlphaFoldDB" id="A0A850EFL2"/>
<keyword evidence="5 6" id="KW-0472">Membrane</keyword>
<dbReference type="InterPro" id="IPR020846">
    <property type="entry name" value="MFS_dom"/>
</dbReference>
<gene>
    <name evidence="8" type="ORF">HPT30_06170</name>
</gene>
<evidence type="ECO:0000256" key="6">
    <source>
        <dbReference type="SAM" id="Phobius"/>
    </source>
</evidence>
<keyword evidence="3 6" id="KW-0812">Transmembrane</keyword>
<dbReference type="GO" id="GO:0022857">
    <property type="term" value="F:transmembrane transporter activity"/>
    <property type="evidence" value="ECO:0007669"/>
    <property type="project" value="InterPro"/>
</dbReference>
<reference evidence="8" key="1">
    <citation type="submission" date="2020-06" db="EMBL/GenBank/DDBJ databases">
        <title>Paenibacillus sp. nov., isolated from soil.</title>
        <authorList>
            <person name="Seo Y.L."/>
        </authorList>
    </citation>
    <scope>NUCLEOTIDE SEQUENCE [LARGE SCALE GENOMIC DNA]</scope>
    <source>
        <strain evidence="8">JW14</strain>
    </source>
</reference>
<keyword evidence="2" id="KW-0813">Transport</keyword>
<evidence type="ECO:0000256" key="4">
    <source>
        <dbReference type="ARBA" id="ARBA00022989"/>
    </source>
</evidence>
<evidence type="ECO:0000313" key="8">
    <source>
        <dbReference type="EMBL" id="NUU59935.1"/>
    </source>
</evidence>
<dbReference type="InterPro" id="IPR036259">
    <property type="entry name" value="MFS_trans_sf"/>
</dbReference>
<keyword evidence="4 6" id="KW-1133">Transmembrane helix</keyword>
<accession>A0A850EFL2</accession>
<evidence type="ECO:0000256" key="1">
    <source>
        <dbReference type="ARBA" id="ARBA00004651"/>
    </source>
</evidence>
<proteinExistence type="predicted"/>
<dbReference type="Gene3D" id="1.20.1720.10">
    <property type="entry name" value="Multidrug resistance protein D"/>
    <property type="match status" value="1"/>
</dbReference>
<feature type="domain" description="Major facilitator superfamily (MFS) profile" evidence="7">
    <location>
        <begin position="1"/>
        <end position="81"/>
    </location>
</feature>
<evidence type="ECO:0000256" key="2">
    <source>
        <dbReference type="ARBA" id="ARBA00022448"/>
    </source>
</evidence>
<organism evidence="8 9">
    <name type="scientific">Paenibacillus agri</name>
    <dbReference type="NCBI Taxonomy" id="2744309"/>
    <lineage>
        <taxon>Bacteria</taxon>
        <taxon>Bacillati</taxon>
        <taxon>Bacillota</taxon>
        <taxon>Bacilli</taxon>
        <taxon>Bacillales</taxon>
        <taxon>Paenibacillaceae</taxon>
        <taxon>Paenibacillus</taxon>
    </lineage>
</organism>
<dbReference type="InterPro" id="IPR011701">
    <property type="entry name" value="MFS"/>
</dbReference>
<evidence type="ECO:0000256" key="5">
    <source>
        <dbReference type="ARBA" id="ARBA00023136"/>
    </source>
</evidence>
<sequence>MLSVGLTILGLSSFFGIFASSFHTLQIARIAQSAGASSMAELGLFIASQYVPYKRRGSAISMTSAGYAMAFGLGPIIGGLI</sequence>
<feature type="transmembrane region" description="Helical" evidence="6">
    <location>
        <begin position="57"/>
        <end position="80"/>
    </location>
</feature>
<name>A0A850EFL2_9BACL</name>
<dbReference type="EMBL" id="JABWCS010000195">
    <property type="protein sequence ID" value="NUU59935.1"/>
    <property type="molecule type" value="Genomic_DNA"/>
</dbReference>
<dbReference type="PROSITE" id="PS50850">
    <property type="entry name" value="MFS"/>
    <property type="match status" value="1"/>
</dbReference>
<evidence type="ECO:0000313" key="9">
    <source>
        <dbReference type="Proteomes" id="UP000564806"/>
    </source>
</evidence>
<keyword evidence="9" id="KW-1185">Reference proteome</keyword>
<evidence type="ECO:0000256" key="3">
    <source>
        <dbReference type="ARBA" id="ARBA00022692"/>
    </source>
</evidence>
<dbReference type="PRINTS" id="PR01036">
    <property type="entry name" value="TCRTETB"/>
</dbReference>
<evidence type="ECO:0000259" key="7">
    <source>
        <dbReference type="PROSITE" id="PS50850"/>
    </source>
</evidence>
<dbReference type="Proteomes" id="UP000564806">
    <property type="component" value="Unassembled WGS sequence"/>
</dbReference>
<protein>
    <submittedName>
        <fullName evidence="8">MFS transporter</fullName>
    </submittedName>
</protein>